<dbReference type="GO" id="GO:0000155">
    <property type="term" value="F:phosphorelay sensor kinase activity"/>
    <property type="evidence" value="ECO:0007669"/>
    <property type="project" value="InterPro"/>
</dbReference>
<dbReference type="InterPro" id="IPR036890">
    <property type="entry name" value="HATPase_C_sf"/>
</dbReference>
<evidence type="ECO:0000313" key="12">
    <source>
        <dbReference type="Proteomes" id="UP001220610"/>
    </source>
</evidence>
<evidence type="ECO:0000256" key="7">
    <source>
        <dbReference type="SAM" id="Coils"/>
    </source>
</evidence>
<dbReference type="PROSITE" id="PS50109">
    <property type="entry name" value="HIS_KIN"/>
    <property type="match status" value="1"/>
</dbReference>
<keyword evidence="4" id="KW-0805">Transcription regulation</keyword>
<accession>A0AAJ6BH57</accession>
<dbReference type="Pfam" id="PF00512">
    <property type="entry name" value="HisKA"/>
    <property type="match status" value="1"/>
</dbReference>
<evidence type="ECO:0000256" key="3">
    <source>
        <dbReference type="ARBA" id="ARBA00022553"/>
    </source>
</evidence>
<dbReference type="CDD" id="cd00082">
    <property type="entry name" value="HisKA"/>
    <property type="match status" value="1"/>
</dbReference>
<dbReference type="InterPro" id="IPR009057">
    <property type="entry name" value="Homeodomain-like_sf"/>
</dbReference>
<dbReference type="Gene3D" id="1.10.10.60">
    <property type="entry name" value="Homeodomain-like"/>
    <property type="match status" value="1"/>
</dbReference>
<dbReference type="Gene3D" id="3.30.565.10">
    <property type="entry name" value="Histidine kinase-like ATPase, C-terminal domain"/>
    <property type="match status" value="1"/>
</dbReference>
<dbReference type="EMBL" id="CP119311">
    <property type="protein sequence ID" value="WEK35932.1"/>
    <property type="molecule type" value="Genomic_DNA"/>
</dbReference>
<dbReference type="InterPro" id="IPR011123">
    <property type="entry name" value="Y_Y_Y"/>
</dbReference>
<keyword evidence="3 6" id="KW-0597">Phosphoprotein</keyword>
<proteinExistence type="predicted"/>
<feature type="coiled-coil region" evidence="7">
    <location>
        <begin position="1280"/>
        <end position="1307"/>
    </location>
</feature>
<feature type="domain" description="Response regulatory" evidence="10">
    <location>
        <begin position="1130"/>
        <end position="1245"/>
    </location>
</feature>
<dbReference type="SMART" id="SM00388">
    <property type="entry name" value="HisKA"/>
    <property type="match status" value="1"/>
</dbReference>
<dbReference type="SMART" id="SM00342">
    <property type="entry name" value="HTH_ARAC"/>
    <property type="match status" value="1"/>
</dbReference>
<dbReference type="InterPro" id="IPR003594">
    <property type="entry name" value="HATPase_dom"/>
</dbReference>
<dbReference type="InterPro" id="IPR011006">
    <property type="entry name" value="CheY-like_superfamily"/>
</dbReference>
<dbReference type="Gene3D" id="2.60.40.10">
    <property type="entry name" value="Immunoglobulins"/>
    <property type="match status" value="1"/>
</dbReference>
<dbReference type="SMART" id="SM00448">
    <property type="entry name" value="REC"/>
    <property type="match status" value="1"/>
</dbReference>
<dbReference type="InterPro" id="IPR005467">
    <property type="entry name" value="His_kinase_dom"/>
</dbReference>
<feature type="domain" description="Histidine kinase" evidence="9">
    <location>
        <begin position="863"/>
        <end position="1076"/>
    </location>
</feature>
<feature type="modified residue" description="4-aspartylphosphate" evidence="6">
    <location>
        <position position="1178"/>
    </location>
</feature>
<evidence type="ECO:0000256" key="6">
    <source>
        <dbReference type="PROSITE-ProRule" id="PRU00169"/>
    </source>
</evidence>
<dbReference type="Gene3D" id="3.40.50.2300">
    <property type="match status" value="1"/>
</dbReference>
<organism evidence="11 12">
    <name type="scientific">Candidatus Pseudobacter hemicellulosilyticus</name>
    <dbReference type="NCBI Taxonomy" id="3121375"/>
    <lineage>
        <taxon>Bacteria</taxon>
        <taxon>Pseudomonadati</taxon>
        <taxon>Bacteroidota</taxon>
        <taxon>Chitinophagia</taxon>
        <taxon>Chitinophagales</taxon>
        <taxon>Chitinophagaceae</taxon>
        <taxon>Pseudobacter</taxon>
    </lineage>
</organism>
<evidence type="ECO:0000313" key="11">
    <source>
        <dbReference type="EMBL" id="WEK35932.1"/>
    </source>
</evidence>
<evidence type="ECO:0000259" key="8">
    <source>
        <dbReference type="PROSITE" id="PS01124"/>
    </source>
</evidence>
<dbReference type="SUPFAM" id="SSF63829">
    <property type="entry name" value="Calcium-dependent phosphotriesterase"/>
    <property type="match status" value="2"/>
</dbReference>
<dbReference type="SUPFAM" id="SSF46689">
    <property type="entry name" value="Homeodomain-like"/>
    <property type="match status" value="1"/>
</dbReference>
<dbReference type="PANTHER" id="PTHR43547:SF2">
    <property type="entry name" value="HYBRID SIGNAL TRANSDUCTION HISTIDINE KINASE C"/>
    <property type="match status" value="1"/>
</dbReference>
<dbReference type="InterPro" id="IPR011110">
    <property type="entry name" value="Reg_prop"/>
</dbReference>
<dbReference type="EC" id="2.7.13.3" evidence="2"/>
<dbReference type="InterPro" id="IPR015943">
    <property type="entry name" value="WD40/YVTN_repeat-like_dom_sf"/>
</dbReference>
<dbReference type="PROSITE" id="PS50110">
    <property type="entry name" value="RESPONSE_REGULATORY"/>
    <property type="match status" value="1"/>
</dbReference>
<dbReference type="Pfam" id="PF07494">
    <property type="entry name" value="Reg_prop"/>
    <property type="match status" value="3"/>
</dbReference>
<dbReference type="Pfam" id="PF02518">
    <property type="entry name" value="HATPase_c"/>
    <property type="match status" value="1"/>
</dbReference>
<dbReference type="SUPFAM" id="SSF52172">
    <property type="entry name" value="CheY-like"/>
    <property type="match status" value="1"/>
</dbReference>
<keyword evidence="5" id="KW-0804">Transcription</keyword>
<dbReference type="GO" id="GO:0003700">
    <property type="term" value="F:DNA-binding transcription factor activity"/>
    <property type="evidence" value="ECO:0007669"/>
    <property type="project" value="InterPro"/>
</dbReference>
<dbReference type="InterPro" id="IPR036097">
    <property type="entry name" value="HisK_dim/P_sf"/>
</dbReference>
<dbReference type="SUPFAM" id="SSF55874">
    <property type="entry name" value="ATPase domain of HSP90 chaperone/DNA topoisomerase II/histidine kinase"/>
    <property type="match status" value="1"/>
</dbReference>
<evidence type="ECO:0000256" key="2">
    <source>
        <dbReference type="ARBA" id="ARBA00012438"/>
    </source>
</evidence>
<dbReference type="Gene3D" id="2.130.10.10">
    <property type="entry name" value="YVTN repeat-like/Quinoprotein amine dehydrogenase"/>
    <property type="match status" value="2"/>
</dbReference>
<dbReference type="InterPro" id="IPR001789">
    <property type="entry name" value="Sig_transdc_resp-reg_receiver"/>
</dbReference>
<dbReference type="PROSITE" id="PS01124">
    <property type="entry name" value="HTH_ARAC_FAMILY_2"/>
    <property type="match status" value="1"/>
</dbReference>
<dbReference type="SUPFAM" id="SSF47384">
    <property type="entry name" value="Homodimeric domain of signal transducing histidine kinase"/>
    <property type="match status" value="1"/>
</dbReference>
<dbReference type="InterPro" id="IPR013783">
    <property type="entry name" value="Ig-like_fold"/>
</dbReference>
<dbReference type="Proteomes" id="UP001220610">
    <property type="component" value="Chromosome"/>
</dbReference>
<name>A0AAJ6BH57_9BACT</name>
<dbReference type="SMART" id="SM00387">
    <property type="entry name" value="HATPase_c"/>
    <property type="match status" value="1"/>
</dbReference>
<evidence type="ECO:0000259" key="9">
    <source>
        <dbReference type="PROSITE" id="PS50109"/>
    </source>
</evidence>
<comment type="catalytic activity">
    <reaction evidence="1">
        <text>ATP + protein L-histidine = ADP + protein N-phospho-L-histidine.</text>
        <dbReference type="EC" id="2.7.13.3"/>
    </reaction>
</comment>
<protein>
    <recommendedName>
        <fullName evidence="2">histidine kinase</fullName>
        <ecNumber evidence="2">2.7.13.3</ecNumber>
    </recommendedName>
</protein>
<feature type="domain" description="HTH araC/xylS-type" evidence="8">
    <location>
        <begin position="1277"/>
        <end position="1376"/>
    </location>
</feature>
<gene>
    <name evidence="11" type="ORF">P0Y53_00340</name>
</gene>
<dbReference type="CDD" id="cd17574">
    <property type="entry name" value="REC_OmpR"/>
    <property type="match status" value="1"/>
</dbReference>
<reference evidence="11" key="1">
    <citation type="submission" date="2023-03" db="EMBL/GenBank/DDBJ databases">
        <title>Andean soil-derived lignocellulolytic bacterial consortium as a source of novel taxa and putative plastic-active enzymes.</title>
        <authorList>
            <person name="Diaz-Garcia L."/>
            <person name="Chuvochina M."/>
            <person name="Feuerriegel G."/>
            <person name="Bunk B."/>
            <person name="Sproer C."/>
            <person name="Streit W.R."/>
            <person name="Rodriguez L.M."/>
            <person name="Overmann J."/>
            <person name="Jimenez D.J."/>
        </authorList>
    </citation>
    <scope>NUCLEOTIDE SEQUENCE</scope>
    <source>
        <strain evidence="11">MAG 7</strain>
    </source>
</reference>
<dbReference type="Pfam" id="PF00072">
    <property type="entry name" value="Response_reg"/>
    <property type="match status" value="1"/>
</dbReference>
<evidence type="ECO:0000256" key="1">
    <source>
        <dbReference type="ARBA" id="ARBA00000085"/>
    </source>
</evidence>
<sequence>MLPNWLTILKRYPHSCKRFYILLPILLLRITGSAQSPAEGQFFLQKLDNRSGLSNSAVNAVYKDEDELLWIGTWDGLNRYDGNTFHVFNYNREGNAGSIGNNVIRYITGDKRGNIWVSTIEGVSRFNKKTGRFVNYFYRPQEPGSIGEQEFKLAVDSAGTVYCLTQREGITRYNMARDTFETVDFPRHPSKVNKLAFDEYNQLWILGNTGDLEQFTVRNGQFERKAIWRDPKGISNFFLANGYLYYVNNNNLLLQIRAGEFFSRPQLTLKNAVTDMVYYKDHYLFAWSNRGFGVYDAQFRPAAFLQDEAQQMQQIRILSFAIGTQQILWYGTDGNGIIKVYPATKPFGAVATADNAMPYNRPVRAFTALNDQLWVGTKGSGIMVLEQFWDQPGGHWQRHYFSWPDQLDNNSVFALEQGRDGLVYIGTDGKGIGVYDTRSRRFHKWAQIANHARFPEFGSVYAIHQDKDSSVWLGTSGYGLVHLKLQRDGAGNLQVSEWQKYTFTNSDNGPANDIIYALSEGADGKLWIGCRYGGLSILDKATRKFRTFKAFAYEGSLSNNDILSVFHDSKGRVWIGTSYGLNWIRPEDLQSETPGFRKLTTTEGLPNNTIHAIEEDAAGFIWVSTNKGLARVQPDPLAITYYQQLDGLQNNEFSDGAVWKDAAGYLFMGGIDGFSYYLPRQITNTDWLPKLLVSDIRMGTEPQSPNSFAVLSPGGKDMLHYSLHRKDGFFELDIKAISFLNAEKCEYAYLLEGYDRIWRQGGNLGKIAYTNLPPGSYTLKLKWSNGEGGWTPETTAATIKVQQYWWLTSPALLVYAALLGWISYNIYRYRKNRREIRNQLAVEHLMRVREEELHQQRLGFFTNIAHELQTPLTLIMGSAERAKDKNAPYFMSLVHQQASRLTYLVQQLLEFRKAEAGMGSNQLSIQQISELLHQLADPFAPLAEQQHKQFERDIQPGILALMDKDKLEKIVFNLLSNAFKHSPRQASIRFSARENASAQELEICVANSGFQLPPDQLEKLFTSFYVAPESGSPSEKFGTGIGLAFTRQLVGMLNGRIAASSEQDWIYFKVWLPLSIDPAAAAENLVAISDKPSYLYRSITALHTTPLPQTAEENNKAAIIDNAGENGRRSILVVEDEPDIRYLLHDILKEQYIIYEAENGRAALELMDRISPDLIISDVMMPEMDGLEFCHLVKNTPATCQIPFIMLSAKGSIEHRTEGYESGADAYVAKPFHTNHLLVRIRKLLEYRQRMNAFFRDNSTLDLGGQDIPDEDKAFIDALVQLIEENLDDVELNAARLEKELALSKMQLYRKLKTISNMTPAEFIKNIRLRHAAHLLVSTSLTVSEIFFRTGFNNQSYFFREFKKRYQCAPNEYRAQQSEPL</sequence>
<dbReference type="InterPro" id="IPR018060">
    <property type="entry name" value="HTH_AraC"/>
</dbReference>
<keyword evidence="7" id="KW-0175">Coiled coil</keyword>
<evidence type="ECO:0000256" key="5">
    <source>
        <dbReference type="ARBA" id="ARBA00023163"/>
    </source>
</evidence>
<evidence type="ECO:0000259" key="10">
    <source>
        <dbReference type="PROSITE" id="PS50110"/>
    </source>
</evidence>
<evidence type="ECO:0000256" key="4">
    <source>
        <dbReference type="ARBA" id="ARBA00023015"/>
    </source>
</evidence>
<dbReference type="PANTHER" id="PTHR43547">
    <property type="entry name" value="TWO-COMPONENT HISTIDINE KINASE"/>
    <property type="match status" value="1"/>
</dbReference>
<dbReference type="Gene3D" id="1.10.287.130">
    <property type="match status" value="1"/>
</dbReference>
<dbReference type="Pfam" id="PF12833">
    <property type="entry name" value="HTH_18"/>
    <property type="match status" value="1"/>
</dbReference>
<dbReference type="InterPro" id="IPR003661">
    <property type="entry name" value="HisK_dim/P_dom"/>
</dbReference>
<dbReference type="GO" id="GO:0043565">
    <property type="term" value="F:sequence-specific DNA binding"/>
    <property type="evidence" value="ECO:0007669"/>
    <property type="project" value="InterPro"/>
</dbReference>
<dbReference type="Pfam" id="PF07495">
    <property type="entry name" value="Y_Y_Y"/>
    <property type="match status" value="1"/>
</dbReference>